<evidence type="ECO:0000256" key="1">
    <source>
        <dbReference type="ARBA" id="ARBA00007435"/>
    </source>
</evidence>
<reference evidence="3 4" key="1">
    <citation type="submission" date="2021-05" db="EMBL/GenBank/DDBJ databases">
        <title>A Polyphasic approach of four new species of the genus Ohtaekwangia: Ohtaekwangia histidinii sp. nov., Ohtaekwangia cretensis sp. nov., Ohtaekwangia indiensis sp. nov., Ohtaekwangia reichenbachii sp. nov. from diverse environment.</title>
        <authorList>
            <person name="Octaviana S."/>
        </authorList>
    </citation>
    <scope>NUCLEOTIDE SEQUENCE [LARGE SCALE GENOMIC DNA]</scope>
    <source>
        <strain evidence="3 4">PWU4</strain>
    </source>
</reference>
<comment type="caution">
    <text evidence="3">The sequence shown here is derived from an EMBL/GenBank/DDBJ whole genome shotgun (WGS) entry which is preliminary data.</text>
</comment>
<gene>
    <name evidence="3" type="ORF">KK083_08065</name>
</gene>
<dbReference type="InterPro" id="IPR050190">
    <property type="entry name" value="UPF0213_domain"/>
</dbReference>
<sequence length="73" mass="8712">MTFSVYVLYSPSHNKIYIGYTSDLEKRLLSHNQLATKGYTLRYRPWILIHKEVFNTKFEAMKREKELKSGKGR</sequence>
<dbReference type="PANTHER" id="PTHR34477:SF5">
    <property type="entry name" value="BSL5627 PROTEIN"/>
    <property type="match status" value="1"/>
</dbReference>
<evidence type="ECO:0000259" key="2">
    <source>
        <dbReference type="PROSITE" id="PS50164"/>
    </source>
</evidence>
<dbReference type="InterPro" id="IPR035901">
    <property type="entry name" value="GIY-YIG_endonuc_sf"/>
</dbReference>
<comment type="similarity">
    <text evidence="1">Belongs to the UPF0213 family.</text>
</comment>
<dbReference type="PANTHER" id="PTHR34477">
    <property type="entry name" value="UPF0213 PROTEIN YHBQ"/>
    <property type="match status" value="1"/>
</dbReference>
<dbReference type="Gene3D" id="3.40.1440.10">
    <property type="entry name" value="GIY-YIG endonuclease"/>
    <property type="match status" value="1"/>
</dbReference>
<dbReference type="CDD" id="cd10449">
    <property type="entry name" value="GIY-YIG_SLX1_like"/>
    <property type="match status" value="1"/>
</dbReference>
<protein>
    <submittedName>
        <fullName evidence="3">GIY-YIG nuclease family protein</fullName>
    </submittedName>
</protein>
<dbReference type="RefSeq" id="WP_254162298.1">
    <property type="nucleotide sequence ID" value="NZ_JAHESF010000006.1"/>
</dbReference>
<evidence type="ECO:0000313" key="4">
    <source>
        <dbReference type="Proteomes" id="UP001319200"/>
    </source>
</evidence>
<dbReference type="PROSITE" id="PS50164">
    <property type="entry name" value="GIY_YIG"/>
    <property type="match status" value="1"/>
</dbReference>
<accession>A0AAP2DK40</accession>
<proteinExistence type="inferred from homology"/>
<dbReference type="EMBL" id="JAHESF010000006">
    <property type="protein sequence ID" value="MBT1696823.1"/>
    <property type="molecule type" value="Genomic_DNA"/>
</dbReference>
<keyword evidence="4" id="KW-1185">Reference proteome</keyword>
<dbReference type="AlphaFoldDB" id="A0AAP2DK40"/>
<dbReference type="Proteomes" id="UP001319200">
    <property type="component" value="Unassembled WGS sequence"/>
</dbReference>
<evidence type="ECO:0000313" key="3">
    <source>
        <dbReference type="EMBL" id="MBT1696823.1"/>
    </source>
</evidence>
<dbReference type="Pfam" id="PF01541">
    <property type="entry name" value="GIY-YIG"/>
    <property type="match status" value="1"/>
</dbReference>
<organism evidence="3 4">
    <name type="scientific">Chryseosolibacter histidini</name>
    <dbReference type="NCBI Taxonomy" id="2782349"/>
    <lineage>
        <taxon>Bacteria</taxon>
        <taxon>Pseudomonadati</taxon>
        <taxon>Bacteroidota</taxon>
        <taxon>Cytophagia</taxon>
        <taxon>Cytophagales</taxon>
        <taxon>Chryseotaleaceae</taxon>
        <taxon>Chryseosolibacter</taxon>
    </lineage>
</organism>
<dbReference type="InterPro" id="IPR000305">
    <property type="entry name" value="GIY-YIG_endonuc"/>
</dbReference>
<dbReference type="SUPFAM" id="SSF82771">
    <property type="entry name" value="GIY-YIG endonuclease"/>
    <property type="match status" value="1"/>
</dbReference>
<name>A0AAP2DK40_9BACT</name>
<feature type="domain" description="GIY-YIG" evidence="2">
    <location>
        <begin position="1"/>
        <end position="73"/>
    </location>
</feature>